<keyword evidence="4" id="KW-1185">Reference proteome</keyword>
<feature type="signal peptide" evidence="2">
    <location>
        <begin position="1"/>
        <end position="28"/>
    </location>
</feature>
<evidence type="ECO:0000313" key="3">
    <source>
        <dbReference type="EMBL" id="KAE9613554.1"/>
    </source>
</evidence>
<reference evidence="4" key="1">
    <citation type="journal article" date="2020" name="Nat. Commun.">
        <title>Genome sequence of the cluster root forming white lupin.</title>
        <authorList>
            <person name="Hufnagel B."/>
            <person name="Marques A."/>
            <person name="Soriano A."/>
            <person name="Marques L."/>
            <person name="Divol F."/>
            <person name="Doumas P."/>
            <person name="Sallet E."/>
            <person name="Mancinotti D."/>
            <person name="Carrere S."/>
            <person name="Marande W."/>
            <person name="Arribat S."/>
            <person name="Keller J."/>
            <person name="Huneau C."/>
            <person name="Blein T."/>
            <person name="Aime D."/>
            <person name="Laguerre M."/>
            <person name="Taylor J."/>
            <person name="Schubert V."/>
            <person name="Nelson M."/>
            <person name="Geu-Flores F."/>
            <person name="Crespi M."/>
            <person name="Gallardo-Guerrero K."/>
            <person name="Delaux P.-M."/>
            <person name="Salse J."/>
            <person name="Berges H."/>
            <person name="Guyot R."/>
            <person name="Gouzy J."/>
            <person name="Peret B."/>
        </authorList>
    </citation>
    <scope>NUCLEOTIDE SEQUENCE [LARGE SCALE GENOMIC DNA]</scope>
    <source>
        <strain evidence="4">cv. Amiga</strain>
    </source>
</reference>
<accession>A0A6A4QK28</accession>
<dbReference type="Pfam" id="PF00657">
    <property type="entry name" value="Lipase_GDSL"/>
    <property type="match status" value="1"/>
</dbReference>
<gene>
    <name evidence="3" type="ORF">Lalb_Chr05g0218641</name>
</gene>
<dbReference type="Gene3D" id="3.40.50.1110">
    <property type="entry name" value="SGNH hydrolase"/>
    <property type="match status" value="1"/>
</dbReference>
<dbReference type="Proteomes" id="UP000447434">
    <property type="component" value="Chromosome 5"/>
</dbReference>
<protein>
    <submittedName>
        <fullName evidence="3">Putative triacylglycerol lipase</fullName>
    </submittedName>
</protein>
<dbReference type="PANTHER" id="PTHR45642:SF153">
    <property type="entry name" value="GDSL-LIKE LIPASE_ACYLHYDROLASE"/>
    <property type="match status" value="1"/>
</dbReference>
<dbReference type="EMBL" id="WOCE01000005">
    <property type="protein sequence ID" value="KAE9613554.1"/>
    <property type="molecule type" value="Genomic_DNA"/>
</dbReference>
<evidence type="ECO:0000313" key="4">
    <source>
        <dbReference type="Proteomes" id="UP000447434"/>
    </source>
</evidence>
<dbReference type="AlphaFoldDB" id="A0A6A4QK28"/>
<sequence>MATFICPLLSLVNLHMLLLLCFVVTTEASVKKVSALYVFGDSTVDPGNNNYINTIFTSNFPPYGRDLPNHVPTGRFTNGKLGTDFLASYVGLKEMLPPYLDPKLSDKELITGASFASAGSGFDPLTPTFTNVIPIPTQLEYFKECKKKLEGILGRERTENHMRNALFFISAGTNDFVVNYFSVPIRRKSYTLFTYQQFLLQHVKELIQVCFCITLHVIFNLYTHP</sequence>
<dbReference type="GO" id="GO:0016788">
    <property type="term" value="F:hydrolase activity, acting on ester bonds"/>
    <property type="evidence" value="ECO:0007669"/>
    <property type="project" value="InterPro"/>
</dbReference>
<dbReference type="InterPro" id="IPR001087">
    <property type="entry name" value="GDSL"/>
</dbReference>
<comment type="similarity">
    <text evidence="1">Belongs to the 'GDSL' lipolytic enzyme family.</text>
</comment>
<feature type="chain" id="PRO_5025552609" evidence="2">
    <location>
        <begin position="29"/>
        <end position="225"/>
    </location>
</feature>
<evidence type="ECO:0000256" key="1">
    <source>
        <dbReference type="ARBA" id="ARBA00008668"/>
    </source>
</evidence>
<proteinExistence type="inferred from homology"/>
<dbReference type="OrthoDB" id="1600564at2759"/>
<evidence type="ECO:0000256" key="2">
    <source>
        <dbReference type="SAM" id="SignalP"/>
    </source>
</evidence>
<name>A0A6A4QK28_LUPAL</name>
<comment type="caution">
    <text evidence="3">The sequence shown here is derived from an EMBL/GenBank/DDBJ whole genome shotgun (WGS) entry which is preliminary data.</text>
</comment>
<dbReference type="PANTHER" id="PTHR45642">
    <property type="entry name" value="GDSL ESTERASE/LIPASE EXL3"/>
    <property type="match status" value="1"/>
</dbReference>
<keyword evidence="2" id="KW-0732">Signal</keyword>
<dbReference type="InterPro" id="IPR036514">
    <property type="entry name" value="SGNH_hydro_sf"/>
</dbReference>
<organism evidence="3 4">
    <name type="scientific">Lupinus albus</name>
    <name type="common">White lupine</name>
    <name type="synonym">Lupinus termis</name>
    <dbReference type="NCBI Taxonomy" id="3870"/>
    <lineage>
        <taxon>Eukaryota</taxon>
        <taxon>Viridiplantae</taxon>
        <taxon>Streptophyta</taxon>
        <taxon>Embryophyta</taxon>
        <taxon>Tracheophyta</taxon>
        <taxon>Spermatophyta</taxon>
        <taxon>Magnoliopsida</taxon>
        <taxon>eudicotyledons</taxon>
        <taxon>Gunneridae</taxon>
        <taxon>Pentapetalae</taxon>
        <taxon>rosids</taxon>
        <taxon>fabids</taxon>
        <taxon>Fabales</taxon>
        <taxon>Fabaceae</taxon>
        <taxon>Papilionoideae</taxon>
        <taxon>50 kb inversion clade</taxon>
        <taxon>genistoids sensu lato</taxon>
        <taxon>core genistoids</taxon>
        <taxon>Genisteae</taxon>
        <taxon>Lupinus</taxon>
    </lineage>
</organism>
<dbReference type="InterPro" id="IPR050592">
    <property type="entry name" value="GDSL_lipolytic_enzyme"/>
</dbReference>